<reference evidence="4" key="1">
    <citation type="submission" date="2017-02" db="EMBL/GenBank/DDBJ databases">
        <title>Complete genome sequence of Cupriavidus necator strain NH9, a 3-chlorobenzoate degrader.</title>
        <authorList>
            <person name="Moriuchi R."/>
            <person name="Dohra H."/>
            <person name="Ogawa N."/>
        </authorList>
    </citation>
    <scope>NUCLEOTIDE SEQUENCE [LARGE SCALE GENOMIC DNA]</scope>
    <source>
        <strain evidence="4">NH9</strain>
    </source>
</reference>
<evidence type="ECO:0000256" key="1">
    <source>
        <dbReference type="ARBA" id="ARBA00006987"/>
    </source>
</evidence>
<dbReference type="PANTHER" id="PTHR42928:SF5">
    <property type="entry name" value="BLR1237 PROTEIN"/>
    <property type="match status" value="1"/>
</dbReference>
<dbReference type="Proteomes" id="UP000189627">
    <property type="component" value="Chromosome 1"/>
</dbReference>
<dbReference type="SUPFAM" id="SSF53850">
    <property type="entry name" value="Periplasmic binding protein-like II"/>
    <property type="match status" value="1"/>
</dbReference>
<dbReference type="KEGG" id="cuh:BJN34_08930"/>
<dbReference type="InterPro" id="IPR042100">
    <property type="entry name" value="Bug_dom1"/>
</dbReference>
<sequence>MSLPFTFRRFTHWFAAAICLASLPAGAQMAFPAKPIRLIVPFAAGGTSDVIARLIAQPMAKELGQPVVVENRAGAGGMLGTEALALAEPDGYTLGLATASTMAVNPIFYAKAARTSQQLRPLARLVNVPSVLAVHPAMGVKDFAGFVAELKRKPGFYSCPTPGVGSLGHLMLAAMNERLGVKMVGVPYRGMGAALNDALAGTVQIMPDQLPSVRSHIKAGKLLPLAVFADKRVAELPQVPTFKELGYGELSDLGSTWFGLAVPAKTPSAVADKLRVAALKAVQAPEVVARLQDMGASVAASDGQAFQQHIDAQLKRNRGIAERGGITVE</sequence>
<comment type="similarity">
    <text evidence="1">Belongs to the UPF0065 (bug) family.</text>
</comment>
<dbReference type="PANTHER" id="PTHR42928">
    <property type="entry name" value="TRICARBOXYLATE-BINDING PROTEIN"/>
    <property type="match status" value="1"/>
</dbReference>
<feature type="signal peptide" evidence="2">
    <location>
        <begin position="1"/>
        <end position="27"/>
    </location>
</feature>
<dbReference type="Gene3D" id="3.40.190.150">
    <property type="entry name" value="Bordetella uptake gene, domain 1"/>
    <property type="match status" value="1"/>
</dbReference>
<dbReference type="Gene3D" id="3.40.190.10">
    <property type="entry name" value="Periplasmic binding protein-like II"/>
    <property type="match status" value="1"/>
</dbReference>
<dbReference type="InterPro" id="IPR005064">
    <property type="entry name" value="BUG"/>
</dbReference>
<gene>
    <name evidence="3" type="ORF">BJN34_08930</name>
</gene>
<accession>A0A1U9UN01</accession>
<evidence type="ECO:0000313" key="3">
    <source>
        <dbReference type="EMBL" id="AQV94013.1"/>
    </source>
</evidence>
<organism evidence="3 4">
    <name type="scientific">Cupriavidus necator</name>
    <name type="common">Alcaligenes eutrophus</name>
    <name type="synonym">Ralstonia eutropha</name>
    <dbReference type="NCBI Taxonomy" id="106590"/>
    <lineage>
        <taxon>Bacteria</taxon>
        <taxon>Pseudomonadati</taxon>
        <taxon>Pseudomonadota</taxon>
        <taxon>Betaproteobacteria</taxon>
        <taxon>Burkholderiales</taxon>
        <taxon>Burkholderiaceae</taxon>
        <taxon>Cupriavidus</taxon>
    </lineage>
</organism>
<evidence type="ECO:0000256" key="2">
    <source>
        <dbReference type="SAM" id="SignalP"/>
    </source>
</evidence>
<evidence type="ECO:0000313" key="4">
    <source>
        <dbReference type="Proteomes" id="UP000189627"/>
    </source>
</evidence>
<name>A0A1U9UN01_CUPNE</name>
<dbReference type="OrthoDB" id="8661342at2"/>
<dbReference type="AlphaFoldDB" id="A0A1U9UN01"/>
<dbReference type="Pfam" id="PF03401">
    <property type="entry name" value="TctC"/>
    <property type="match status" value="1"/>
</dbReference>
<proteinExistence type="inferred from homology"/>
<keyword evidence="2" id="KW-0732">Signal</keyword>
<dbReference type="EMBL" id="CP017757">
    <property type="protein sequence ID" value="AQV94013.1"/>
    <property type="molecule type" value="Genomic_DNA"/>
</dbReference>
<feature type="chain" id="PRO_5012888799" evidence="2">
    <location>
        <begin position="28"/>
        <end position="329"/>
    </location>
</feature>
<protein>
    <submittedName>
        <fullName evidence="3">ABC transporter substrate-binding protein</fullName>
    </submittedName>
</protein>
<dbReference type="PIRSF" id="PIRSF017082">
    <property type="entry name" value="YflP"/>
    <property type="match status" value="1"/>
</dbReference>